<dbReference type="PANTHER" id="PTHR33744:SF1">
    <property type="entry name" value="DNA-BINDING TRANSCRIPTIONAL ACTIVATOR ADER"/>
    <property type="match status" value="1"/>
</dbReference>
<dbReference type="RefSeq" id="WP_025356799.1">
    <property type="nucleotide sequence ID" value="NZ_CP007155.1"/>
</dbReference>
<dbReference type="EMBL" id="CP007155">
    <property type="protein sequence ID" value="AHH96675.1"/>
    <property type="molecule type" value="Genomic_DNA"/>
</dbReference>
<evidence type="ECO:0000259" key="2">
    <source>
        <dbReference type="Pfam" id="PF25906"/>
    </source>
</evidence>
<dbReference type="InterPro" id="IPR058663">
    <property type="entry name" value="PucR-like_N"/>
</dbReference>
<reference evidence="3 4" key="1">
    <citation type="journal article" date="2014" name="BMC Genomics">
        <title>Complete genome sequence of producer of the glycopeptide antibiotic Aculeximycin Kutzneria albida DSM 43870T, a representative of minor genus of Pseudonocardiaceae.</title>
        <authorList>
            <person name="Rebets Y."/>
            <person name="Tokovenko B."/>
            <person name="Lushchyk I."/>
            <person name="Ruckert C."/>
            <person name="Zaburannyi N."/>
            <person name="Bechthold A."/>
            <person name="Kalinowski J."/>
            <person name="Luzhetskyy A."/>
        </authorList>
    </citation>
    <scope>NUCLEOTIDE SEQUENCE [LARGE SCALE GENOMIC DNA]</scope>
    <source>
        <strain evidence="3">DSM 43870</strain>
    </source>
</reference>
<dbReference type="InterPro" id="IPR025736">
    <property type="entry name" value="PucR_C-HTH_dom"/>
</dbReference>
<name>W5W7J2_9PSEU</name>
<dbReference type="HOGENOM" id="CLU_044949_0_0_11"/>
<evidence type="ECO:0000313" key="3">
    <source>
        <dbReference type="EMBL" id="AHH96675.1"/>
    </source>
</evidence>
<dbReference type="Proteomes" id="UP000019225">
    <property type="component" value="Chromosome"/>
</dbReference>
<dbReference type="AlphaFoldDB" id="W5W7J2"/>
<dbReference type="PANTHER" id="PTHR33744">
    <property type="entry name" value="CARBOHYDRATE DIACID REGULATOR"/>
    <property type="match status" value="1"/>
</dbReference>
<keyword evidence="4" id="KW-1185">Reference proteome</keyword>
<dbReference type="Pfam" id="PF25906">
    <property type="entry name" value="PucR-like_N"/>
    <property type="match status" value="1"/>
</dbReference>
<dbReference type="InterPro" id="IPR042070">
    <property type="entry name" value="PucR_C-HTH_sf"/>
</dbReference>
<evidence type="ECO:0000313" key="4">
    <source>
        <dbReference type="Proteomes" id="UP000019225"/>
    </source>
</evidence>
<gene>
    <name evidence="3" type="ORF">KALB_3308</name>
</gene>
<feature type="domain" description="PucR C-terminal helix-turn-helix" evidence="1">
    <location>
        <begin position="332"/>
        <end position="389"/>
    </location>
</feature>
<organism evidence="3 4">
    <name type="scientific">Kutzneria albida DSM 43870</name>
    <dbReference type="NCBI Taxonomy" id="1449976"/>
    <lineage>
        <taxon>Bacteria</taxon>
        <taxon>Bacillati</taxon>
        <taxon>Actinomycetota</taxon>
        <taxon>Actinomycetes</taxon>
        <taxon>Pseudonocardiales</taxon>
        <taxon>Pseudonocardiaceae</taxon>
        <taxon>Kutzneria</taxon>
    </lineage>
</organism>
<sequence>MGSPTTSKILGSFPLHIASLFRPYATRLSIEVLREIQRGVPEYNRPVEGKFGRILTEAVRQSILHCIDSVGNPNVPQGDWANLYKHVGKIEFHEGRPLECVQTAYRIGTRVAWRRCSQIGQAQGLATGTLCRLAEAIFAYCEEISVMSAEGYAEARTQASGAKERMRRRLIEVILCDPGALPRDVAQLAEEARWPLPTHLSVVVVEPKPDHHGIAAPTLPDQVIHDLDRTTPVLLTADPERDLVDLASALPGWRAAVGPRVRLTEAAASQHWAGRAIGLVQRGLLPDVPLTWCRDHLSTLWLLADELLMNELAKQSLAPLRGLTVKQRARMVETLAVWLETGGSAPKIAERLEVHPQTVRYRLRKLDELFGARLRNSHDRFEMEVALRAQHLLGDRTSDVLDEPEPS</sequence>
<dbReference type="InterPro" id="IPR051448">
    <property type="entry name" value="CdaR-like_regulators"/>
</dbReference>
<dbReference type="Gene3D" id="1.10.10.2840">
    <property type="entry name" value="PucR C-terminal helix-turn-helix domain"/>
    <property type="match status" value="1"/>
</dbReference>
<protein>
    <submittedName>
        <fullName evidence="3">Uncharacterized protein</fullName>
    </submittedName>
</protein>
<dbReference type="KEGG" id="kal:KALB_3308"/>
<dbReference type="Pfam" id="PF13556">
    <property type="entry name" value="HTH_30"/>
    <property type="match status" value="1"/>
</dbReference>
<proteinExistence type="predicted"/>
<dbReference type="PATRIC" id="fig|1449976.3.peg.3326"/>
<dbReference type="eggNOG" id="COG2508">
    <property type="taxonomic scope" value="Bacteria"/>
</dbReference>
<dbReference type="STRING" id="1449976.KALB_3308"/>
<feature type="domain" description="PucR-like N-terminal" evidence="2">
    <location>
        <begin position="13"/>
        <end position="175"/>
    </location>
</feature>
<accession>W5W7J2</accession>
<evidence type="ECO:0000259" key="1">
    <source>
        <dbReference type="Pfam" id="PF13556"/>
    </source>
</evidence>